<protein>
    <submittedName>
        <fullName evidence="2">DUF2752 domain-containing protein</fullName>
    </submittedName>
</protein>
<proteinExistence type="predicted"/>
<dbReference type="AlphaFoldDB" id="A0A9D2N0C7"/>
<keyword evidence="1" id="KW-1133">Transmembrane helix</keyword>
<name>A0A9D2N0C7_9FIRM</name>
<keyword evidence="1" id="KW-0812">Transmembrane</keyword>
<feature type="transmembrane region" description="Helical" evidence="1">
    <location>
        <begin position="93"/>
        <end position="111"/>
    </location>
</feature>
<accession>A0A9D2N0C7</accession>
<dbReference type="InterPro" id="IPR021215">
    <property type="entry name" value="DUF2752"/>
</dbReference>
<organism evidence="2 3">
    <name type="scientific">Candidatus Enterocloster excrementipullorum</name>
    <dbReference type="NCBI Taxonomy" id="2838559"/>
    <lineage>
        <taxon>Bacteria</taxon>
        <taxon>Bacillati</taxon>
        <taxon>Bacillota</taxon>
        <taxon>Clostridia</taxon>
        <taxon>Lachnospirales</taxon>
        <taxon>Lachnospiraceae</taxon>
        <taxon>Enterocloster</taxon>
    </lineage>
</organism>
<dbReference type="Proteomes" id="UP000823910">
    <property type="component" value="Unassembled WGS sequence"/>
</dbReference>
<keyword evidence="1" id="KW-0472">Membrane</keyword>
<dbReference type="EMBL" id="DWWT01000028">
    <property type="protein sequence ID" value="HJC05839.1"/>
    <property type="molecule type" value="Genomic_DNA"/>
</dbReference>
<evidence type="ECO:0000256" key="1">
    <source>
        <dbReference type="SAM" id="Phobius"/>
    </source>
</evidence>
<dbReference type="Pfam" id="PF10825">
    <property type="entry name" value="DUF2752"/>
    <property type="match status" value="1"/>
</dbReference>
<evidence type="ECO:0000313" key="3">
    <source>
        <dbReference type="Proteomes" id="UP000823910"/>
    </source>
</evidence>
<gene>
    <name evidence="2" type="ORF">H9704_06760</name>
</gene>
<comment type="caution">
    <text evidence="2">The sequence shown here is derived from an EMBL/GenBank/DDBJ whole genome shotgun (WGS) entry which is preliminary data.</text>
</comment>
<reference evidence="2" key="2">
    <citation type="submission" date="2021-04" db="EMBL/GenBank/DDBJ databases">
        <authorList>
            <person name="Gilroy R."/>
        </authorList>
    </citation>
    <scope>NUCLEOTIDE SEQUENCE</scope>
    <source>
        <strain evidence="2">CHK180-15479</strain>
    </source>
</reference>
<evidence type="ECO:0000313" key="2">
    <source>
        <dbReference type="EMBL" id="HJC05839.1"/>
    </source>
</evidence>
<reference evidence="2" key="1">
    <citation type="journal article" date="2021" name="PeerJ">
        <title>Extensive microbial diversity within the chicken gut microbiome revealed by metagenomics and culture.</title>
        <authorList>
            <person name="Gilroy R."/>
            <person name="Ravi A."/>
            <person name="Getino M."/>
            <person name="Pursley I."/>
            <person name="Horton D.L."/>
            <person name="Alikhan N.F."/>
            <person name="Baker D."/>
            <person name="Gharbi K."/>
            <person name="Hall N."/>
            <person name="Watson M."/>
            <person name="Adriaenssens E.M."/>
            <person name="Foster-Nyarko E."/>
            <person name="Jarju S."/>
            <person name="Secka A."/>
            <person name="Antonio M."/>
            <person name="Oren A."/>
            <person name="Chaudhuri R.R."/>
            <person name="La Ragione R."/>
            <person name="Hildebrand F."/>
            <person name="Pallen M.J."/>
        </authorList>
    </citation>
    <scope>NUCLEOTIDE SEQUENCE</scope>
    <source>
        <strain evidence="2">CHK180-15479</strain>
    </source>
</reference>
<sequence>MRRFLQDLKQYYKGLVLCALFLFFLEAVLGKTCLFRILFGIPCPGCGLSRAASLLTQGRLEESLTVHPFLIPLLFVLVLWAWERYGRNHSPRLSAAAALLCFTGMVLFYAWRITRYFPQTPPMVYEPANLLHSIFRLIQGFPNPL</sequence>
<feature type="transmembrane region" description="Helical" evidence="1">
    <location>
        <begin position="64"/>
        <end position="81"/>
    </location>
</feature>